<keyword evidence="1" id="KW-0472">Membrane</keyword>
<dbReference type="AlphaFoldDB" id="A0A0B6F2K6"/>
<keyword evidence="1" id="KW-0812">Transmembrane</keyword>
<evidence type="ECO:0000313" key="3">
    <source>
        <dbReference type="Proteomes" id="UP000031890"/>
    </source>
</evidence>
<dbReference type="RefSeq" id="WP_158407802.1">
    <property type="nucleotide sequence ID" value="NZ_CP010827.1"/>
</dbReference>
<dbReference type="KEGG" id="csx:CSING_09585"/>
<proteinExistence type="predicted"/>
<dbReference type="EMBL" id="CP010827">
    <property type="protein sequence ID" value="AJI79434.1"/>
    <property type="molecule type" value="Genomic_DNA"/>
</dbReference>
<gene>
    <name evidence="2" type="ORF">CSING_09585</name>
</gene>
<feature type="transmembrane region" description="Helical" evidence="1">
    <location>
        <begin position="24"/>
        <end position="49"/>
    </location>
</feature>
<evidence type="ECO:0000256" key="1">
    <source>
        <dbReference type="SAM" id="Phobius"/>
    </source>
</evidence>
<dbReference type="Proteomes" id="UP000031890">
    <property type="component" value="Chromosome"/>
</dbReference>
<dbReference type="HOGENOM" id="CLU_3006554_0_0_11"/>
<sequence>MLTNLMELLINNPEMLNPESLKTLAGVFFGGLAAIVLAVGSSAAGPALLMSSMAGA</sequence>
<name>A0A0B6F2K6_9CORY</name>
<keyword evidence="1" id="KW-1133">Transmembrane helix</keyword>
<reference evidence="2 3" key="1">
    <citation type="journal article" date="2015" name="Genome Announc.">
        <title>Complete Genome Sequence and Annotation of Corynebacterium singulare DSM 44357, Isolated from a Human Semen Specimen.</title>
        <authorList>
            <person name="Merten M."/>
            <person name="Brinkrolf K."/>
            <person name="Albersmeier A."/>
            <person name="Kutter Y."/>
            <person name="Ruckert C."/>
            <person name="Tauch A."/>
        </authorList>
    </citation>
    <scope>NUCLEOTIDE SEQUENCE [LARGE SCALE GENOMIC DNA]</scope>
    <source>
        <strain evidence="2">IBS B52218</strain>
    </source>
</reference>
<protein>
    <submittedName>
        <fullName evidence="2">Uncharacterized protein</fullName>
    </submittedName>
</protein>
<organism evidence="2 3">
    <name type="scientific">Corynebacterium singulare</name>
    <dbReference type="NCBI Taxonomy" id="161899"/>
    <lineage>
        <taxon>Bacteria</taxon>
        <taxon>Bacillati</taxon>
        <taxon>Actinomycetota</taxon>
        <taxon>Actinomycetes</taxon>
        <taxon>Mycobacteriales</taxon>
        <taxon>Corynebacteriaceae</taxon>
        <taxon>Corynebacterium</taxon>
    </lineage>
</organism>
<evidence type="ECO:0000313" key="2">
    <source>
        <dbReference type="EMBL" id="AJI79434.1"/>
    </source>
</evidence>
<accession>A0A0B6F2K6</accession>